<protein>
    <recommendedName>
        <fullName evidence="2">Homeodomain-only protein</fullName>
    </recommendedName>
</protein>
<reference evidence="12" key="1">
    <citation type="submission" date="2025-08" db="UniProtKB">
        <authorList>
            <consortium name="Ensembl"/>
        </authorList>
    </citation>
    <scope>IDENTIFICATION</scope>
</reference>
<keyword evidence="4" id="KW-0678">Repressor</keyword>
<comment type="subcellular location">
    <subcellularLocation>
        <location evidence="1 9 10">Nucleus</location>
    </subcellularLocation>
</comment>
<dbReference type="GeneID" id="107704653"/>
<evidence type="ECO:0000256" key="6">
    <source>
        <dbReference type="ARBA" id="ARBA00023155"/>
    </source>
</evidence>
<dbReference type="SUPFAM" id="SSF46689">
    <property type="entry name" value="Homeodomain-like"/>
    <property type="match status" value="1"/>
</dbReference>
<sequence>MSASGNAMAMFGMRLAEDQIKVLEENFTKVSKHPDYTTLMLIAAECGLSEEETAKWFRMRNAQWRKAEGLPAELGSVKD</sequence>
<dbReference type="PANTHER" id="PTHR21408">
    <property type="entry name" value="HOMEODOMAIN-ONLY PROTEIN"/>
    <property type="match status" value="1"/>
</dbReference>
<keyword evidence="6 9" id="KW-0371">Homeobox</keyword>
<evidence type="ECO:0000256" key="3">
    <source>
        <dbReference type="ARBA" id="ARBA00022473"/>
    </source>
</evidence>
<evidence type="ECO:0000256" key="7">
    <source>
        <dbReference type="ARBA" id="ARBA00023163"/>
    </source>
</evidence>
<evidence type="ECO:0000256" key="10">
    <source>
        <dbReference type="RuleBase" id="RU000682"/>
    </source>
</evidence>
<dbReference type="PANTHER" id="PTHR21408:SF1">
    <property type="entry name" value="HOMEODOMAIN-ONLY PROTEIN"/>
    <property type="match status" value="1"/>
</dbReference>
<dbReference type="GO" id="GO:0030154">
    <property type="term" value="P:cell differentiation"/>
    <property type="evidence" value="ECO:0007669"/>
    <property type="project" value="InterPro"/>
</dbReference>
<dbReference type="GO" id="GO:0003677">
    <property type="term" value="F:DNA binding"/>
    <property type="evidence" value="ECO:0007669"/>
    <property type="project" value="UniProtKB-UniRule"/>
</dbReference>
<evidence type="ECO:0000256" key="4">
    <source>
        <dbReference type="ARBA" id="ARBA00022491"/>
    </source>
</evidence>
<dbReference type="RefSeq" id="XP_016363128.1">
    <property type="nucleotide sequence ID" value="XM_016507642.1"/>
</dbReference>
<keyword evidence="5" id="KW-0805">Transcription regulation</keyword>
<dbReference type="FunFam" id="1.10.10.60:FF:000213">
    <property type="entry name" value="Homeodomain-only protein"/>
    <property type="match status" value="1"/>
</dbReference>
<keyword evidence="13" id="KW-1185">Reference proteome</keyword>
<dbReference type="Ensembl" id="ENSSANT00000015655.1">
    <property type="protein sequence ID" value="ENSSANP00000014689.1"/>
    <property type="gene ID" value="ENSSANG00000007772.1"/>
</dbReference>
<proteinExistence type="predicted"/>
<dbReference type="AlphaFoldDB" id="A0A671L5B9"/>
<evidence type="ECO:0000256" key="9">
    <source>
        <dbReference type="PROSITE-ProRule" id="PRU00108"/>
    </source>
</evidence>
<evidence type="ECO:0000256" key="8">
    <source>
        <dbReference type="ARBA" id="ARBA00023242"/>
    </source>
</evidence>
<dbReference type="InterPro" id="IPR009057">
    <property type="entry name" value="Homeodomain-like_sf"/>
</dbReference>
<gene>
    <name evidence="12" type="primary">hopx</name>
</gene>
<dbReference type="Gene3D" id="1.10.10.60">
    <property type="entry name" value="Homeodomain-like"/>
    <property type="match status" value="1"/>
</dbReference>
<evidence type="ECO:0000313" key="12">
    <source>
        <dbReference type="Ensembl" id="ENSSANP00000014689.1"/>
    </source>
</evidence>
<dbReference type="OrthoDB" id="6159439at2759"/>
<keyword evidence="9 10" id="KW-0238">DNA-binding</keyword>
<keyword evidence="3" id="KW-0217">Developmental protein</keyword>
<dbReference type="InterPro" id="IPR001356">
    <property type="entry name" value="HD"/>
</dbReference>
<name>A0A671L5B9_9TELE</name>
<dbReference type="Pfam" id="PF00046">
    <property type="entry name" value="Homeodomain"/>
    <property type="match status" value="1"/>
</dbReference>
<feature type="DNA-binding region" description="Homeobox" evidence="9">
    <location>
        <begin position="16"/>
        <end position="68"/>
    </location>
</feature>
<dbReference type="Proteomes" id="UP000472260">
    <property type="component" value="Unassembled WGS sequence"/>
</dbReference>
<feature type="domain" description="Homeobox" evidence="11">
    <location>
        <begin position="14"/>
        <end position="67"/>
    </location>
</feature>
<dbReference type="CDD" id="cd00086">
    <property type="entry name" value="homeodomain"/>
    <property type="match status" value="1"/>
</dbReference>
<dbReference type="CTD" id="84525"/>
<dbReference type="InterPro" id="IPR039162">
    <property type="entry name" value="HOPX"/>
</dbReference>
<evidence type="ECO:0000313" key="13">
    <source>
        <dbReference type="Proteomes" id="UP000472260"/>
    </source>
</evidence>
<dbReference type="GO" id="GO:0005634">
    <property type="term" value="C:nucleus"/>
    <property type="evidence" value="ECO:0007669"/>
    <property type="project" value="UniProtKB-SubCell"/>
</dbReference>
<evidence type="ECO:0000256" key="1">
    <source>
        <dbReference type="ARBA" id="ARBA00004123"/>
    </source>
</evidence>
<dbReference type="RefSeq" id="XP_016363127.1">
    <property type="nucleotide sequence ID" value="XM_016507641.1"/>
</dbReference>
<keyword evidence="8 9" id="KW-0539">Nucleus</keyword>
<evidence type="ECO:0000256" key="2">
    <source>
        <dbReference type="ARBA" id="ARBA00021327"/>
    </source>
</evidence>
<evidence type="ECO:0000256" key="5">
    <source>
        <dbReference type="ARBA" id="ARBA00023015"/>
    </source>
</evidence>
<organism evidence="12 13">
    <name type="scientific">Sinocyclocheilus anshuiensis</name>
    <dbReference type="NCBI Taxonomy" id="1608454"/>
    <lineage>
        <taxon>Eukaryota</taxon>
        <taxon>Metazoa</taxon>
        <taxon>Chordata</taxon>
        <taxon>Craniata</taxon>
        <taxon>Vertebrata</taxon>
        <taxon>Euteleostomi</taxon>
        <taxon>Actinopterygii</taxon>
        <taxon>Neopterygii</taxon>
        <taxon>Teleostei</taxon>
        <taxon>Ostariophysi</taxon>
        <taxon>Cypriniformes</taxon>
        <taxon>Cyprinidae</taxon>
        <taxon>Cyprininae</taxon>
        <taxon>Sinocyclocheilus</taxon>
    </lineage>
</organism>
<dbReference type="GO" id="GO:0006357">
    <property type="term" value="P:regulation of transcription by RNA polymerase II"/>
    <property type="evidence" value="ECO:0007669"/>
    <property type="project" value="TreeGrafter"/>
</dbReference>
<dbReference type="KEGG" id="sanh:107704653"/>
<reference evidence="12" key="2">
    <citation type="submission" date="2025-09" db="UniProtKB">
        <authorList>
            <consortium name="Ensembl"/>
        </authorList>
    </citation>
    <scope>IDENTIFICATION</scope>
</reference>
<accession>A0A671L5B9</accession>
<dbReference type="PROSITE" id="PS50071">
    <property type="entry name" value="HOMEOBOX_2"/>
    <property type="match status" value="1"/>
</dbReference>
<keyword evidence="7" id="KW-0804">Transcription</keyword>
<dbReference type="SMART" id="SM00389">
    <property type="entry name" value="HOX"/>
    <property type="match status" value="1"/>
</dbReference>
<evidence type="ECO:0000259" key="11">
    <source>
        <dbReference type="PROSITE" id="PS50071"/>
    </source>
</evidence>